<evidence type="ECO:0000256" key="11">
    <source>
        <dbReference type="ARBA" id="ARBA00049714"/>
    </source>
</evidence>
<keyword evidence="3 14" id="KW-0560">Oxidoreductase</keyword>
<comment type="caution">
    <text evidence="14">The sequence shown here is derived from an EMBL/GenBank/DDBJ whole genome shotgun (WGS) entry which is preliminary data.</text>
</comment>
<evidence type="ECO:0000313" key="15">
    <source>
        <dbReference type="Proteomes" id="UP000239430"/>
    </source>
</evidence>
<comment type="similarity">
    <text evidence="1">Belongs to the dihydropyrimidine dehydrogenase family.</text>
</comment>
<organism evidence="14 15">
    <name type="scientific">Neomoorella stamsii</name>
    <dbReference type="NCBI Taxonomy" id="1266720"/>
    <lineage>
        <taxon>Bacteria</taxon>
        <taxon>Bacillati</taxon>
        <taxon>Bacillota</taxon>
        <taxon>Clostridia</taxon>
        <taxon>Neomoorellales</taxon>
        <taxon>Neomoorellaceae</taxon>
        <taxon>Neomoorella</taxon>
    </lineage>
</organism>
<dbReference type="PROSITE" id="PS51379">
    <property type="entry name" value="4FE4S_FER_2"/>
    <property type="match status" value="2"/>
</dbReference>
<dbReference type="SUPFAM" id="SSF51395">
    <property type="entry name" value="FMN-linked oxidoreductases"/>
    <property type="match status" value="1"/>
</dbReference>
<dbReference type="PROSITE" id="PS00198">
    <property type="entry name" value="4FE4S_FER_1"/>
    <property type="match status" value="1"/>
</dbReference>
<dbReference type="InterPro" id="IPR017896">
    <property type="entry name" value="4Fe4S_Fe-S-bd"/>
</dbReference>
<evidence type="ECO:0000256" key="5">
    <source>
        <dbReference type="ARBA" id="ARBA00023014"/>
    </source>
</evidence>
<evidence type="ECO:0000256" key="10">
    <source>
        <dbReference type="ARBA" id="ARBA00049578"/>
    </source>
</evidence>
<dbReference type="InterPro" id="IPR005720">
    <property type="entry name" value="Dihydroorotate_DH_cat"/>
</dbReference>
<dbReference type="InterPro" id="IPR013785">
    <property type="entry name" value="Aldolase_TIM"/>
</dbReference>
<comment type="subunit">
    <text evidence="11">Heterotetramer of 2 PreA and 2 PreT subunits.</text>
</comment>
<dbReference type="GO" id="GO:0002058">
    <property type="term" value="F:uracil binding"/>
    <property type="evidence" value="ECO:0007669"/>
    <property type="project" value="TreeGrafter"/>
</dbReference>
<evidence type="ECO:0000256" key="3">
    <source>
        <dbReference type="ARBA" id="ARBA00023002"/>
    </source>
</evidence>
<dbReference type="GO" id="GO:0005737">
    <property type="term" value="C:cytoplasm"/>
    <property type="evidence" value="ECO:0007669"/>
    <property type="project" value="InterPro"/>
</dbReference>
<dbReference type="GO" id="GO:0006212">
    <property type="term" value="P:uracil catabolic process"/>
    <property type="evidence" value="ECO:0007669"/>
    <property type="project" value="TreeGrafter"/>
</dbReference>
<dbReference type="Gene3D" id="3.30.70.20">
    <property type="match status" value="1"/>
</dbReference>
<sequence length="398" mass="42825">MANLSVEVAGVKFKNPVILASATPTMDKNGMKKGIDGGAAGAIAKSLFGESGKLGRNFPRPRFKLFDYKDYPGYPDVLPHAFTLHSLEECSHFGYEEYMEDINAAKDMVGDDGVIMASLSGATMEEWEIMCKMVNETKADWVELNVSCPFAADMGVKMGAGAVELCPEITRLCAGILKKPFSVKISPQAADPVAIAEEVEKAGAMAVNLSARLSGIMIDIETAKPIGPGAMGGWGGPYLLGYGLKIVGQAAKRLHIPIIAGLGVWDWQDIIRYVMVGASLVQSGAGIMLQGYNISKKWVDSINMWLDNKGYNSLDEIRGIALPNILRTRDIERAPEGVHAVVDFKKCNRCGTCTRSCFYDAITLTKAGAIVNTNKCDGCGMCMEVCPQNAVTMSKGKK</sequence>
<evidence type="ECO:0000259" key="13">
    <source>
        <dbReference type="PROSITE" id="PS51379"/>
    </source>
</evidence>
<dbReference type="GO" id="GO:0006210">
    <property type="term" value="P:thymine catabolic process"/>
    <property type="evidence" value="ECO:0007669"/>
    <property type="project" value="TreeGrafter"/>
</dbReference>
<dbReference type="PANTHER" id="PTHR43073:SF2">
    <property type="entry name" value="DIHYDROPYRIMIDINE DEHYDROGENASE [NADP(+)]"/>
    <property type="match status" value="1"/>
</dbReference>
<evidence type="ECO:0000256" key="8">
    <source>
        <dbReference type="ARBA" id="ARBA00047685"/>
    </source>
</evidence>
<feature type="domain" description="4Fe-4S ferredoxin-type" evidence="13">
    <location>
        <begin position="367"/>
        <end position="396"/>
    </location>
</feature>
<dbReference type="GO" id="GO:0004159">
    <property type="term" value="F:dihydropyrimidine dehydrogenase (NAD+) activity"/>
    <property type="evidence" value="ECO:0007669"/>
    <property type="project" value="UniProtKB-EC"/>
</dbReference>
<evidence type="ECO:0000256" key="9">
    <source>
        <dbReference type="ARBA" id="ARBA00048792"/>
    </source>
</evidence>
<keyword evidence="4" id="KW-0408">Iron</keyword>
<dbReference type="Pfam" id="PF01180">
    <property type="entry name" value="DHO_dh"/>
    <property type="match status" value="1"/>
</dbReference>
<evidence type="ECO:0000256" key="1">
    <source>
        <dbReference type="ARBA" id="ARBA00010804"/>
    </source>
</evidence>
<reference evidence="14 15" key="1">
    <citation type="submission" date="2018-03" db="EMBL/GenBank/DDBJ databases">
        <title>Genome sequence of Moorella stamsii DSM 26217.</title>
        <authorList>
            <person name="Poehlein A."/>
            <person name="Daniel R."/>
        </authorList>
    </citation>
    <scope>NUCLEOTIDE SEQUENCE [LARGE SCALE GENOMIC DNA]</scope>
    <source>
        <strain evidence="15">DSM 26217</strain>
    </source>
</reference>
<dbReference type="Gene3D" id="3.20.20.70">
    <property type="entry name" value="Aldolase class I"/>
    <property type="match status" value="1"/>
</dbReference>
<dbReference type="SUPFAM" id="SSF54862">
    <property type="entry name" value="4Fe-4S ferredoxins"/>
    <property type="match status" value="1"/>
</dbReference>
<dbReference type="PANTHER" id="PTHR43073">
    <property type="entry name" value="DIHYDROPYRIMIDINE DEHYDROGENASE [NADP(+)]"/>
    <property type="match status" value="1"/>
</dbReference>
<evidence type="ECO:0000256" key="7">
    <source>
        <dbReference type="ARBA" id="ARBA00032722"/>
    </source>
</evidence>
<dbReference type="GO" id="GO:0046872">
    <property type="term" value="F:metal ion binding"/>
    <property type="evidence" value="ECO:0007669"/>
    <property type="project" value="UniProtKB-KW"/>
</dbReference>
<dbReference type="InterPro" id="IPR017900">
    <property type="entry name" value="4Fe4S_Fe_S_CS"/>
</dbReference>
<evidence type="ECO:0000313" key="14">
    <source>
        <dbReference type="EMBL" id="PRR70050.1"/>
    </source>
</evidence>
<evidence type="ECO:0000256" key="12">
    <source>
        <dbReference type="ARBA" id="ARBA00049728"/>
    </source>
</evidence>
<accession>A0A9X7P598</accession>
<name>A0A9X7P598_9FIRM</name>
<comment type="catalytic activity">
    <reaction evidence="9">
        <text>5,6-dihydrouracil + NAD(+) = uracil + NADH + H(+)</text>
        <dbReference type="Rhea" id="RHEA:20189"/>
        <dbReference type="ChEBI" id="CHEBI:15378"/>
        <dbReference type="ChEBI" id="CHEBI:15901"/>
        <dbReference type="ChEBI" id="CHEBI:17568"/>
        <dbReference type="ChEBI" id="CHEBI:57540"/>
        <dbReference type="ChEBI" id="CHEBI:57945"/>
        <dbReference type="EC" id="1.3.1.1"/>
    </reaction>
</comment>
<keyword evidence="5" id="KW-0411">Iron-sulfur</keyword>
<dbReference type="Proteomes" id="UP000239430">
    <property type="component" value="Unassembled WGS sequence"/>
</dbReference>
<dbReference type="GO" id="GO:0051536">
    <property type="term" value="F:iron-sulfur cluster binding"/>
    <property type="evidence" value="ECO:0007669"/>
    <property type="project" value="UniProtKB-KW"/>
</dbReference>
<dbReference type="EMBL" id="PVXL01000067">
    <property type="protein sequence ID" value="PRR70050.1"/>
    <property type="molecule type" value="Genomic_DNA"/>
</dbReference>
<comment type="catalytic activity">
    <reaction evidence="8">
        <text>5,6-dihydrothymine + NAD(+) = thymine + NADH + H(+)</text>
        <dbReference type="Rhea" id="RHEA:28791"/>
        <dbReference type="ChEBI" id="CHEBI:15378"/>
        <dbReference type="ChEBI" id="CHEBI:17821"/>
        <dbReference type="ChEBI" id="CHEBI:27468"/>
        <dbReference type="ChEBI" id="CHEBI:57540"/>
        <dbReference type="ChEBI" id="CHEBI:57945"/>
        <dbReference type="EC" id="1.3.1.1"/>
    </reaction>
</comment>
<dbReference type="AlphaFoldDB" id="A0A9X7P598"/>
<keyword evidence="15" id="KW-1185">Reference proteome</keyword>
<evidence type="ECO:0000256" key="6">
    <source>
        <dbReference type="ARBA" id="ARBA00030119"/>
    </source>
</evidence>
<protein>
    <recommendedName>
        <fullName evidence="12">dihydrouracil dehydrogenase (NAD(+))</fullName>
        <ecNumber evidence="12">1.3.1.1</ecNumber>
    </recommendedName>
    <alternativeName>
        <fullName evidence="7">Dihydrothymine dehydrogenase</fullName>
    </alternativeName>
    <alternativeName>
        <fullName evidence="6">Dihydrouracil dehydrogenase</fullName>
    </alternativeName>
</protein>
<proteinExistence type="inferred from homology"/>
<comment type="function">
    <text evidence="10">Involved in pyrimidine base degradation. Catalyzes physiologically the reduction of uracil to 5,6-dihydrouracil (DHU) by using NADH as a specific cosubstrate. It also catalyzes the reverse reaction and the reduction of thymine to 5,6-dihydrothymine (DHT).</text>
</comment>
<dbReference type="Pfam" id="PF14697">
    <property type="entry name" value="Fer4_21"/>
    <property type="match status" value="1"/>
</dbReference>
<evidence type="ECO:0000256" key="2">
    <source>
        <dbReference type="ARBA" id="ARBA00022723"/>
    </source>
</evidence>
<gene>
    <name evidence="14" type="primary">preA_2</name>
    <name evidence="14" type="ORF">MOST_29270</name>
</gene>
<dbReference type="GO" id="GO:0050661">
    <property type="term" value="F:NADP binding"/>
    <property type="evidence" value="ECO:0007669"/>
    <property type="project" value="TreeGrafter"/>
</dbReference>
<keyword evidence="2" id="KW-0479">Metal-binding</keyword>
<feature type="domain" description="4Fe-4S ferredoxin-type" evidence="13">
    <location>
        <begin position="338"/>
        <end position="366"/>
    </location>
</feature>
<dbReference type="EC" id="1.3.1.1" evidence="12"/>
<dbReference type="RefSeq" id="WP_106007211.1">
    <property type="nucleotide sequence ID" value="NZ_PVXL01000067.1"/>
</dbReference>
<evidence type="ECO:0000256" key="4">
    <source>
        <dbReference type="ARBA" id="ARBA00023004"/>
    </source>
</evidence>